<dbReference type="Proteomes" id="UP001487740">
    <property type="component" value="Unassembled WGS sequence"/>
</dbReference>
<reference evidence="1 2" key="1">
    <citation type="submission" date="2023-03" db="EMBL/GenBank/DDBJ databases">
        <title>High-quality genome of Scylla paramamosain provides insights in environmental adaptation.</title>
        <authorList>
            <person name="Zhang L."/>
        </authorList>
    </citation>
    <scope>NUCLEOTIDE SEQUENCE [LARGE SCALE GENOMIC DNA]</scope>
    <source>
        <strain evidence="1">LZ_2023a</strain>
        <tissue evidence="1">Muscle</tissue>
    </source>
</reference>
<dbReference type="EMBL" id="JARAKH010000031">
    <property type="protein sequence ID" value="KAK8386002.1"/>
    <property type="molecule type" value="Genomic_DNA"/>
</dbReference>
<evidence type="ECO:0000313" key="1">
    <source>
        <dbReference type="EMBL" id="KAK8386001.1"/>
    </source>
</evidence>
<sequence>MQSGTVKLTCTNIPCTCDKLHKVNEMKSCATLKTDNNISFEELGPSRGRKWKKNIVLLGIPDHQESLDGATSHEAKVEVLEMVGTDAELCAVRRLQQRLVTMPDTGHLGFSG</sequence>
<accession>A0AAW0THC0</accession>
<dbReference type="AlphaFoldDB" id="A0AAW0THC0"/>
<keyword evidence="2" id="KW-1185">Reference proteome</keyword>
<organism evidence="1 2">
    <name type="scientific">Scylla paramamosain</name>
    <name type="common">Mud crab</name>
    <dbReference type="NCBI Taxonomy" id="85552"/>
    <lineage>
        <taxon>Eukaryota</taxon>
        <taxon>Metazoa</taxon>
        <taxon>Ecdysozoa</taxon>
        <taxon>Arthropoda</taxon>
        <taxon>Crustacea</taxon>
        <taxon>Multicrustacea</taxon>
        <taxon>Malacostraca</taxon>
        <taxon>Eumalacostraca</taxon>
        <taxon>Eucarida</taxon>
        <taxon>Decapoda</taxon>
        <taxon>Pleocyemata</taxon>
        <taxon>Brachyura</taxon>
        <taxon>Eubrachyura</taxon>
        <taxon>Portunoidea</taxon>
        <taxon>Portunidae</taxon>
        <taxon>Portuninae</taxon>
        <taxon>Scylla</taxon>
    </lineage>
</organism>
<dbReference type="EMBL" id="JARAKH010000031">
    <property type="protein sequence ID" value="KAK8385999.1"/>
    <property type="molecule type" value="Genomic_DNA"/>
</dbReference>
<gene>
    <name evidence="1" type="ORF">O3P69_010623</name>
</gene>
<evidence type="ECO:0000313" key="2">
    <source>
        <dbReference type="Proteomes" id="UP001487740"/>
    </source>
</evidence>
<name>A0AAW0THC0_SCYPA</name>
<protein>
    <submittedName>
        <fullName evidence="1">Uncharacterized protein</fullName>
    </submittedName>
</protein>
<comment type="caution">
    <text evidence="1">The sequence shown here is derived from an EMBL/GenBank/DDBJ whole genome shotgun (WGS) entry which is preliminary data.</text>
</comment>
<proteinExistence type="predicted"/>
<dbReference type="EMBL" id="JARAKH010000031">
    <property type="protein sequence ID" value="KAK8386000.1"/>
    <property type="molecule type" value="Genomic_DNA"/>
</dbReference>
<dbReference type="EMBL" id="JARAKH010000031">
    <property type="protein sequence ID" value="KAK8386001.1"/>
    <property type="molecule type" value="Genomic_DNA"/>
</dbReference>